<dbReference type="Proteomes" id="UP000001803">
    <property type="component" value="Chromosome"/>
</dbReference>
<protein>
    <submittedName>
        <fullName evidence="1">Ankyrin repeat-containing protein</fullName>
    </submittedName>
</protein>
<dbReference type="RefSeq" id="WP_012670137.1">
    <property type="nucleotide sequence ID" value="NC_012225.1"/>
</dbReference>
<dbReference type="GeneID" id="63961710"/>
<dbReference type="KEGG" id="bhy:BHWA1_00590"/>
<sequence>MKLDFEKWLDEKYENKLLSHIDTNSEAIKNIFEESIICYKSCAYRASIVMAIIGFNMIMRDRLLKYKNSLESLDQSIHFESNNLIDDNAWDRALGNFIINNKKNFDKIFPNKSSWNNSWIHYRDMRNIAAHGKGFKLHYSDIESLYSWIIQAFNTLYPITALETLIEDIFIFFDISKTPENKSYDYIINNSLHISTEEELEKIFKCLYEIYIDNINNKKLCVKIINMLSDLFKKKEKIFINIIIKFIKLTSECDINARYTISDFLVNLLCTNTIISMNIKYEDKYYFLKNGYFSVIDYDKLYYNHIINEELLYDGLSKSSFEHLEKKDIISISKFIDVEIKRRCELLFTSNSFNRTREIISKIPKNFINEEHATILIQAYNDNPQVSDTWDFKDFKYYIEKKFPDMEFNNIQ</sequence>
<evidence type="ECO:0000313" key="2">
    <source>
        <dbReference type="Proteomes" id="UP000001803"/>
    </source>
</evidence>
<keyword evidence="2" id="KW-1185">Reference proteome</keyword>
<organism evidence="1 2">
    <name type="scientific">Brachyspira hyodysenteriae (strain ATCC 49526 / WA1)</name>
    <dbReference type="NCBI Taxonomy" id="565034"/>
    <lineage>
        <taxon>Bacteria</taxon>
        <taxon>Pseudomonadati</taxon>
        <taxon>Spirochaetota</taxon>
        <taxon>Spirochaetia</taxon>
        <taxon>Brachyspirales</taxon>
        <taxon>Brachyspiraceae</taxon>
        <taxon>Brachyspira</taxon>
    </lineage>
</organism>
<evidence type="ECO:0000313" key="1">
    <source>
        <dbReference type="EMBL" id="ACN83086.1"/>
    </source>
</evidence>
<dbReference type="EMBL" id="CP001357">
    <property type="protein sequence ID" value="ACN83086.1"/>
    <property type="molecule type" value="Genomic_DNA"/>
</dbReference>
<name>A0A3B6VGM7_BRAHW</name>
<accession>A0A3B6VGM7</accession>
<dbReference type="AlphaFoldDB" id="A0A3B6VGM7"/>
<gene>
    <name evidence="1" type="primary">arp</name>
    <name evidence="1" type="ordered locus">BHWA1_00590</name>
</gene>
<reference evidence="1 2" key="1">
    <citation type="journal article" date="2009" name="PLoS ONE">
        <title>Genome sequence of the pathogenic intestinal spirochete Brachyspira hyodysenteriae reveals adaptations to its lifestyle in the porcine large intestine.</title>
        <authorList>
            <person name="Bellgard M.I."/>
            <person name="Wanchanthuek P."/>
            <person name="La T."/>
            <person name="Ryan K."/>
            <person name="Moolhuijzen P."/>
            <person name="Albertyn Z."/>
            <person name="Shaban B."/>
            <person name="Motro Y."/>
            <person name="Dunn D.S."/>
            <person name="Schibeci D."/>
            <person name="Hunter A."/>
            <person name="Barrero R."/>
            <person name="Phillips N.D."/>
            <person name="Hampson D.J."/>
        </authorList>
    </citation>
    <scope>NUCLEOTIDE SEQUENCE [LARGE SCALE GENOMIC DNA]</scope>
    <source>
        <strain evidence="2">ATCC 49526 / WA1</strain>
    </source>
</reference>
<proteinExistence type="predicted"/>